<name>A0A2P6NWW9_9EUKA</name>
<dbReference type="GO" id="GO:0004556">
    <property type="term" value="F:alpha-amylase activity"/>
    <property type="evidence" value="ECO:0007669"/>
    <property type="project" value="TreeGrafter"/>
</dbReference>
<reference evidence="2 3" key="1">
    <citation type="journal article" date="2018" name="Genome Biol. Evol.">
        <title>Multiple Roots of Fruiting Body Formation in Amoebozoa.</title>
        <authorList>
            <person name="Hillmann F."/>
            <person name="Forbes G."/>
            <person name="Novohradska S."/>
            <person name="Ferling I."/>
            <person name="Riege K."/>
            <person name="Groth M."/>
            <person name="Westermann M."/>
            <person name="Marz M."/>
            <person name="Spaller T."/>
            <person name="Winckler T."/>
            <person name="Schaap P."/>
            <person name="Glockner G."/>
        </authorList>
    </citation>
    <scope>NUCLEOTIDE SEQUENCE [LARGE SCALE GENOMIC DNA]</scope>
    <source>
        <strain evidence="2 3">Jena</strain>
    </source>
</reference>
<dbReference type="CDD" id="cd11349">
    <property type="entry name" value="AmyAc_3"/>
    <property type="match status" value="1"/>
</dbReference>
<dbReference type="InParanoid" id="A0A2P6NWW9"/>
<dbReference type="SUPFAM" id="SSF51445">
    <property type="entry name" value="(Trans)glycosidases"/>
    <property type="match status" value="1"/>
</dbReference>
<dbReference type="PANTHER" id="PTHR10357:SF205">
    <property type="entry name" value="O-GLYCOSYL HYDROLASE FAMILY 13"/>
    <property type="match status" value="1"/>
</dbReference>
<dbReference type="InterPro" id="IPR006047">
    <property type="entry name" value="GH13_cat_dom"/>
</dbReference>
<protein>
    <submittedName>
        <fullName evidence="2">Alpha amylase</fullName>
    </submittedName>
</protein>
<dbReference type="SMART" id="SM00642">
    <property type="entry name" value="Aamy"/>
    <property type="match status" value="1"/>
</dbReference>
<evidence type="ECO:0000313" key="2">
    <source>
        <dbReference type="EMBL" id="PRP88465.1"/>
    </source>
</evidence>
<dbReference type="OrthoDB" id="1740265at2759"/>
<sequence length="557" mass="63388">MKKNIIYQLLPRLFSNQNTTNKFAGTLAQNGCGKFNDINDVALKSIKDFGATHVWYTGVLENATQTVYDGLPADDPAVVKGVAGSPYAVKDYYDVNPDYAVNVKQRMKEFEDLINRTHRHNMKVIMDFVPNHVARGYRSDVRPKGIQDLGEGDDTNVAFSTKNNFYYIPGQPFKGPKGTTTLKENPAKVTGSGSTTASPDVNDWYETVKLNYGLDVFHGESKHFDPIPSTWNKMLDILLFWSQKGIDGFRCDMAQMVPPEFWKWAIQRVREKHPQMYFLAEIYEEHKYRDYISAGFDSLYDKNGMYDHLRKLMEGHGSAYDVRNVWQGLEGISSNMLRFLETHDEQRITSQFFATDAFTAVPSMLVTATLSDGPYLLYFGQEIGVEATEPEGFSGADGRTTIFDYWGLKDWQAFLNAGKYDTQKLSERQKSLRHFYSSLNHFVLGSEAVKSGKFWDLQYVNDNGQSEGYNAHRLYSYLRFSDNQKLLFVVNFSKEEEYNFVLKTGKDALQAMKFDAQSNVSLTQVFPTSSSQKLNGNLVEGIRTSLKPLSVVVYQLS</sequence>
<evidence type="ECO:0000259" key="1">
    <source>
        <dbReference type="SMART" id="SM00642"/>
    </source>
</evidence>
<accession>A0A2P6NWW9</accession>
<dbReference type="Proteomes" id="UP000241769">
    <property type="component" value="Unassembled WGS sequence"/>
</dbReference>
<dbReference type="Gene3D" id="3.20.20.80">
    <property type="entry name" value="Glycosidases"/>
    <property type="match status" value="2"/>
</dbReference>
<dbReference type="GO" id="GO:0009313">
    <property type="term" value="P:oligosaccharide catabolic process"/>
    <property type="evidence" value="ECO:0007669"/>
    <property type="project" value="TreeGrafter"/>
</dbReference>
<dbReference type="Pfam" id="PF00128">
    <property type="entry name" value="Alpha-amylase"/>
    <property type="match status" value="1"/>
</dbReference>
<dbReference type="PANTHER" id="PTHR10357">
    <property type="entry name" value="ALPHA-AMYLASE FAMILY MEMBER"/>
    <property type="match status" value="1"/>
</dbReference>
<proteinExistence type="predicted"/>
<organism evidence="2 3">
    <name type="scientific">Planoprotostelium fungivorum</name>
    <dbReference type="NCBI Taxonomy" id="1890364"/>
    <lineage>
        <taxon>Eukaryota</taxon>
        <taxon>Amoebozoa</taxon>
        <taxon>Evosea</taxon>
        <taxon>Variosea</taxon>
        <taxon>Cavosteliida</taxon>
        <taxon>Cavosteliaceae</taxon>
        <taxon>Planoprotostelium</taxon>
    </lineage>
</organism>
<dbReference type="EMBL" id="MDYQ01000010">
    <property type="protein sequence ID" value="PRP88465.1"/>
    <property type="molecule type" value="Genomic_DNA"/>
</dbReference>
<keyword evidence="3" id="KW-1185">Reference proteome</keyword>
<dbReference type="AlphaFoldDB" id="A0A2P6NWW9"/>
<evidence type="ECO:0000313" key="3">
    <source>
        <dbReference type="Proteomes" id="UP000241769"/>
    </source>
</evidence>
<comment type="caution">
    <text evidence="2">The sequence shown here is derived from an EMBL/GenBank/DDBJ whole genome shotgun (WGS) entry which is preliminary data.</text>
</comment>
<dbReference type="InterPro" id="IPR017853">
    <property type="entry name" value="GH"/>
</dbReference>
<dbReference type="STRING" id="1890364.A0A2P6NWW9"/>
<feature type="domain" description="Glycosyl hydrolase family 13 catalytic" evidence="1">
    <location>
        <begin position="8"/>
        <end position="443"/>
    </location>
</feature>
<gene>
    <name evidence="2" type="ORF">PROFUN_03182</name>
</gene>